<keyword evidence="1" id="KW-1133">Transmembrane helix</keyword>
<dbReference type="EMBL" id="JAHQIW010004394">
    <property type="protein sequence ID" value="KAJ1362196.1"/>
    <property type="molecule type" value="Genomic_DNA"/>
</dbReference>
<comment type="caution">
    <text evidence="2">The sequence shown here is derived from an EMBL/GenBank/DDBJ whole genome shotgun (WGS) entry which is preliminary data.</text>
</comment>
<reference evidence="2" key="1">
    <citation type="submission" date="2021-06" db="EMBL/GenBank/DDBJ databases">
        <title>Parelaphostrongylus tenuis whole genome reference sequence.</title>
        <authorList>
            <person name="Garwood T.J."/>
            <person name="Larsen P.A."/>
            <person name="Fountain-Jones N.M."/>
            <person name="Garbe J.R."/>
            <person name="Macchietto M.G."/>
            <person name="Kania S.A."/>
            <person name="Gerhold R.W."/>
            <person name="Richards J.E."/>
            <person name="Wolf T.M."/>
        </authorList>
    </citation>
    <scope>NUCLEOTIDE SEQUENCE</scope>
    <source>
        <strain evidence="2">MNPRO001-30</strain>
        <tissue evidence="2">Meninges</tissue>
    </source>
</reference>
<feature type="transmembrane region" description="Helical" evidence="1">
    <location>
        <begin position="12"/>
        <end position="32"/>
    </location>
</feature>
<name>A0AAD5N4R7_PARTN</name>
<protein>
    <submittedName>
        <fullName evidence="2">Uncharacterized protein</fullName>
    </submittedName>
</protein>
<gene>
    <name evidence="2" type="ORF">KIN20_021644</name>
</gene>
<dbReference type="Proteomes" id="UP001196413">
    <property type="component" value="Unassembled WGS sequence"/>
</dbReference>
<evidence type="ECO:0000256" key="1">
    <source>
        <dbReference type="SAM" id="Phobius"/>
    </source>
</evidence>
<keyword evidence="1" id="KW-0472">Membrane</keyword>
<keyword evidence="1" id="KW-0812">Transmembrane</keyword>
<dbReference type="AlphaFoldDB" id="A0AAD5N4R7"/>
<accession>A0AAD5N4R7</accession>
<organism evidence="2 3">
    <name type="scientific">Parelaphostrongylus tenuis</name>
    <name type="common">Meningeal worm</name>
    <dbReference type="NCBI Taxonomy" id="148309"/>
    <lineage>
        <taxon>Eukaryota</taxon>
        <taxon>Metazoa</taxon>
        <taxon>Ecdysozoa</taxon>
        <taxon>Nematoda</taxon>
        <taxon>Chromadorea</taxon>
        <taxon>Rhabditida</taxon>
        <taxon>Rhabditina</taxon>
        <taxon>Rhabditomorpha</taxon>
        <taxon>Strongyloidea</taxon>
        <taxon>Metastrongylidae</taxon>
        <taxon>Parelaphostrongylus</taxon>
    </lineage>
</organism>
<sequence length="118" mass="13757">MQGMLLYAQYHVMYTLVISLLIIILLFNVGALPEKPDFPVSELCDLYKQKCDTKLKKMNCKQRAAECLDYVDNGLNVTWNFCMFMNNNTTICRERAIVDFDIIEKAVMDDTFKYDFGE</sequence>
<evidence type="ECO:0000313" key="2">
    <source>
        <dbReference type="EMBL" id="KAJ1362196.1"/>
    </source>
</evidence>
<evidence type="ECO:0000313" key="3">
    <source>
        <dbReference type="Proteomes" id="UP001196413"/>
    </source>
</evidence>
<keyword evidence="3" id="KW-1185">Reference proteome</keyword>
<proteinExistence type="predicted"/>